<evidence type="ECO:0000313" key="3">
    <source>
        <dbReference type="Proteomes" id="UP001501074"/>
    </source>
</evidence>
<accession>A0ABP7A6U6</accession>
<dbReference type="EMBL" id="BAAAZO010000009">
    <property type="protein sequence ID" value="GAA3625949.1"/>
    <property type="molecule type" value="Genomic_DNA"/>
</dbReference>
<evidence type="ECO:0000313" key="2">
    <source>
        <dbReference type="EMBL" id="GAA3625949.1"/>
    </source>
</evidence>
<keyword evidence="3" id="KW-1185">Reference proteome</keyword>
<sequence length="62" mass="6715">MMSLDEQVLATGDTSPRRGGKLGNTGLAKPRITCGKPYQDTVRTRRGAHKGPPPFIRIGVRP</sequence>
<name>A0ABP7A6U6_9ACTN</name>
<organism evidence="2 3">
    <name type="scientific">Kineosporia mesophila</name>
    <dbReference type="NCBI Taxonomy" id="566012"/>
    <lineage>
        <taxon>Bacteria</taxon>
        <taxon>Bacillati</taxon>
        <taxon>Actinomycetota</taxon>
        <taxon>Actinomycetes</taxon>
        <taxon>Kineosporiales</taxon>
        <taxon>Kineosporiaceae</taxon>
        <taxon>Kineosporia</taxon>
    </lineage>
</organism>
<feature type="region of interest" description="Disordered" evidence="1">
    <location>
        <begin position="1"/>
        <end position="53"/>
    </location>
</feature>
<evidence type="ECO:0000256" key="1">
    <source>
        <dbReference type="SAM" id="MobiDB-lite"/>
    </source>
</evidence>
<comment type="caution">
    <text evidence="2">The sequence shown here is derived from an EMBL/GenBank/DDBJ whole genome shotgun (WGS) entry which is preliminary data.</text>
</comment>
<gene>
    <name evidence="2" type="ORF">GCM10022223_48940</name>
</gene>
<evidence type="ECO:0008006" key="4">
    <source>
        <dbReference type="Google" id="ProtNLM"/>
    </source>
</evidence>
<protein>
    <recommendedName>
        <fullName evidence="4">Ribosomal protein L2</fullName>
    </recommendedName>
</protein>
<dbReference type="Proteomes" id="UP001501074">
    <property type="component" value="Unassembled WGS sequence"/>
</dbReference>
<proteinExistence type="predicted"/>
<reference evidence="3" key="1">
    <citation type="journal article" date="2019" name="Int. J. Syst. Evol. Microbiol.">
        <title>The Global Catalogue of Microorganisms (GCM) 10K type strain sequencing project: providing services to taxonomists for standard genome sequencing and annotation.</title>
        <authorList>
            <consortium name="The Broad Institute Genomics Platform"/>
            <consortium name="The Broad Institute Genome Sequencing Center for Infectious Disease"/>
            <person name="Wu L."/>
            <person name="Ma J."/>
        </authorList>
    </citation>
    <scope>NUCLEOTIDE SEQUENCE [LARGE SCALE GENOMIC DNA]</scope>
    <source>
        <strain evidence="3">JCM 16902</strain>
    </source>
</reference>